<feature type="compositionally biased region" description="Low complexity" evidence="1">
    <location>
        <begin position="13"/>
        <end position="30"/>
    </location>
</feature>
<organism evidence="2 3">
    <name type="scientific">Rhizoclosmatium globosum</name>
    <dbReference type="NCBI Taxonomy" id="329046"/>
    <lineage>
        <taxon>Eukaryota</taxon>
        <taxon>Fungi</taxon>
        <taxon>Fungi incertae sedis</taxon>
        <taxon>Chytridiomycota</taxon>
        <taxon>Chytridiomycota incertae sedis</taxon>
        <taxon>Chytridiomycetes</taxon>
        <taxon>Chytridiales</taxon>
        <taxon>Chytriomycetaceae</taxon>
        <taxon>Rhizoclosmatium</taxon>
    </lineage>
</organism>
<sequence length="60" mass="6490">MPSKSYTESQSLSAASASTYYSSTRSSSTTTRDEPYGLTMFKQDVSAQLCTTCTHSSVPH</sequence>
<comment type="caution">
    <text evidence="2">The sequence shown here is derived from an EMBL/GenBank/DDBJ whole genome shotgun (WGS) entry which is preliminary data.</text>
</comment>
<evidence type="ECO:0000256" key="1">
    <source>
        <dbReference type="SAM" id="MobiDB-lite"/>
    </source>
</evidence>
<feature type="compositionally biased region" description="Polar residues" evidence="1">
    <location>
        <begin position="1"/>
        <end position="12"/>
    </location>
</feature>
<evidence type="ECO:0000313" key="3">
    <source>
        <dbReference type="Proteomes" id="UP000193642"/>
    </source>
</evidence>
<feature type="non-terminal residue" evidence="2">
    <location>
        <position position="60"/>
    </location>
</feature>
<accession>A0A1Y2CU36</accession>
<reference evidence="2 3" key="1">
    <citation type="submission" date="2016-07" db="EMBL/GenBank/DDBJ databases">
        <title>Pervasive Adenine N6-methylation of Active Genes in Fungi.</title>
        <authorList>
            <consortium name="DOE Joint Genome Institute"/>
            <person name="Mondo S.J."/>
            <person name="Dannebaum R.O."/>
            <person name="Kuo R.C."/>
            <person name="Labutti K."/>
            <person name="Haridas S."/>
            <person name="Kuo A."/>
            <person name="Salamov A."/>
            <person name="Ahrendt S.R."/>
            <person name="Lipzen A."/>
            <person name="Sullivan W."/>
            <person name="Andreopoulos W.B."/>
            <person name="Clum A."/>
            <person name="Lindquist E."/>
            <person name="Daum C."/>
            <person name="Ramamoorthy G.K."/>
            <person name="Gryganskyi A."/>
            <person name="Culley D."/>
            <person name="Magnuson J.K."/>
            <person name="James T.Y."/>
            <person name="O'Malley M.A."/>
            <person name="Stajich J.E."/>
            <person name="Spatafora J.W."/>
            <person name="Visel A."/>
            <person name="Grigoriev I.V."/>
        </authorList>
    </citation>
    <scope>NUCLEOTIDE SEQUENCE [LARGE SCALE GENOMIC DNA]</scope>
    <source>
        <strain evidence="2 3">JEL800</strain>
    </source>
</reference>
<dbReference type="Proteomes" id="UP000193642">
    <property type="component" value="Unassembled WGS sequence"/>
</dbReference>
<evidence type="ECO:0000313" key="2">
    <source>
        <dbReference type="EMBL" id="ORY50549.1"/>
    </source>
</evidence>
<name>A0A1Y2CU36_9FUNG</name>
<gene>
    <name evidence="2" type="ORF">BCR33DRAFT_713324</name>
</gene>
<protein>
    <submittedName>
        <fullName evidence="2">Uncharacterized protein</fullName>
    </submittedName>
</protein>
<dbReference type="AlphaFoldDB" id="A0A1Y2CU36"/>
<dbReference type="EMBL" id="MCGO01000007">
    <property type="protein sequence ID" value="ORY50549.1"/>
    <property type="molecule type" value="Genomic_DNA"/>
</dbReference>
<keyword evidence="3" id="KW-1185">Reference proteome</keyword>
<feature type="region of interest" description="Disordered" evidence="1">
    <location>
        <begin position="1"/>
        <end position="35"/>
    </location>
</feature>
<proteinExistence type="predicted"/>